<protein>
    <submittedName>
        <fullName evidence="2">Uncharacterized protein</fullName>
    </submittedName>
</protein>
<dbReference type="PANTHER" id="PTHR33395">
    <property type="entry name" value="TRANSCRIPTASE, PUTATIVE-RELATED-RELATED"/>
    <property type="match status" value="1"/>
</dbReference>
<name>A0AAD9NHA4_RIDPI</name>
<dbReference type="GO" id="GO:0061343">
    <property type="term" value="P:cell adhesion involved in heart morphogenesis"/>
    <property type="evidence" value="ECO:0007669"/>
    <property type="project" value="TreeGrafter"/>
</dbReference>
<feature type="compositionally biased region" description="Basic residues" evidence="1">
    <location>
        <begin position="1"/>
        <end position="14"/>
    </location>
</feature>
<accession>A0AAD9NHA4</accession>
<evidence type="ECO:0000256" key="1">
    <source>
        <dbReference type="SAM" id="MobiDB-lite"/>
    </source>
</evidence>
<evidence type="ECO:0000313" key="3">
    <source>
        <dbReference type="Proteomes" id="UP001209878"/>
    </source>
</evidence>
<gene>
    <name evidence="2" type="ORF">NP493_1155g00021</name>
</gene>
<reference evidence="2" key="1">
    <citation type="journal article" date="2023" name="Mol. Biol. Evol.">
        <title>Third-Generation Sequencing Reveals the Adaptive Role of the Epigenome in Three Deep-Sea Polychaetes.</title>
        <authorList>
            <person name="Perez M."/>
            <person name="Aroh O."/>
            <person name="Sun Y."/>
            <person name="Lan Y."/>
            <person name="Juniper S.K."/>
            <person name="Young C.R."/>
            <person name="Angers B."/>
            <person name="Qian P.Y."/>
        </authorList>
    </citation>
    <scope>NUCLEOTIDE SEQUENCE</scope>
    <source>
        <strain evidence="2">R07B-5</strain>
    </source>
</reference>
<feature type="region of interest" description="Disordered" evidence="1">
    <location>
        <begin position="1"/>
        <end position="24"/>
    </location>
</feature>
<dbReference type="GO" id="GO:0031012">
    <property type="term" value="C:extracellular matrix"/>
    <property type="evidence" value="ECO:0007669"/>
    <property type="project" value="TreeGrafter"/>
</dbReference>
<evidence type="ECO:0000313" key="2">
    <source>
        <dbReference type="EMBL" id="KAK2170257.1"/>
    </source>
</evidence>
<keyword evidence="3" id="KW-1185">Reference proteome</keyword>
<dbReference type="AlphaFoldDB" id="A0AAD9NHA4"/>
<organism evidence="2 3">
    <name type="scientific">Ridgeia piscesae</name>
    <name type="common">Tubeworm</name>
    <dbReference type="NCBI Taxonomy" id="27915"/>
    <lineage>
        <taxon>Eukaryota</taxon>
        <taxon>Metazoa</taxon>
        <taxon>Spiralia</taxon>
        <taxon>Lophotrochozoa</taxon>
        <taxon>Annelida</taxon>
        <taxon>Polychaeta</taxon>
        <taxon>Sedentaria</taxon>
        <taxon>Canalipalpata</taxon>
        <taxon>Sabellida</taxon>
        <taxon>Siboglinidae</taxon>
        <taxon>Ridgeia</taxon>
    </lineage>
</organism>
<sequence length="133" mass="15346">MKRKRDKSYKKAKQTGRNSDWEKFRQLRRQASKAAAKSYSDYLNNHIGESLKTNPKQFWSFIKANKRESIGIPTLQTHGQIITNDGDKANTLNNQFSSVFTQEIYPIPHLAPSTYCDIPFLEIELDGAIEKPR</sequence>
<dbReference type="Proteomes" id="UP001209878">
    <property type="component" value="Unassembled WGS sequence"/>
</dbReference>
<proteinExistence type="predicted"/>
<comment type="caution">
    <text evidence="2">The sequence shown here is derived from an EMBL/GenBank/DDBJ whole genome shotgun (WGS) entry which is preliminary data.</text>
</comment>
<dbReference type="EMBL" id="JAODUO010001154">
    <property type="protein sequence ID" value="KAK2170257.1"/>
    <property type="molecule type" value="Genomic_DNA"/>
</dbReference>
<dbReference type="PANTHER" id="PTHR33395:SF22">
    <property type="entry name" value="REVERSE TRANSCRIPTASE DOMAIN-CONTAINING PROTEIN"/>
    <property type="match status" value="1"/>
</dbReference>
<dbReference type="GO" id="GO:0007508">
    <property type="term" value="P:larval heart development"/>
    <property type="evidence" value="ECO:0007669"/>
    <property type="project" value="TreeGrafter"/>
</dbReference>